<evidence type="ECO:0000256" key="1">
    <source>
        <dbReference type="SAM" id="MobiDB-lite"/>
    </source>
</evidence>
<name>A0A6M2CHI5_RHIMP</name>
<dbReference type="Pfam" id="PF12146">
    <property type="entry name" value="Hydrolase_4"/>
    <property type="match status" value="1"/>
</dbReference>
<dbReference type="PRINTS" id="PR00111">
    <property type="entry name" value="ABHYDROLASE"/>
</dbReference>
<dbReference type="InterPro" id="IPR029058">
    <property type="entry name" value="AB_hydrolase_fold"/>
</dbReference>
<dbReference type="SUPFAM" id="SSF53474">
    <property type="entry name" value="alpha/beta-Hydrolases"/>
    <property type="match status" value="1"/>
</dbReference>
<reference evidence="3" key="1">
    <citation type="submission" date="2019-09" db="EMBL/GenBank/DDBJ databases">
        <title>Organ-specific transcriptomic study of the physiology of the cattle tick, Rhipicephalus microplus.</title>
        <authorList>
            <person name="Tirloni L."/>
            <person name="Braz G."/>
            <person name="Gandara A.C.P."/>
            <person name="Sabadin G.A."/>
            <person name="da Silva R.M."/>
            <person name="Guizzo M.G."/>
            <person name="Machado J.A."/>
            <person name="Costa E.P."/>
            <person name="Gomes H.F."/>
            <person name="Moraes J."/>
            <person name="Mota M.B.S."/>
            <person name="Mesquita R.D."/>
            <person name="Alvarenga P.H."/>
            <person name="Alves F."/>
            <person name="Seixas A."/>
            <person name="da Fonseca R.N."/>
            <person name="Fogaca A."/>
            <person name="Logullo C."/>
            <person name="Tanaka A."/>
            <person name="Daffre S."/>
            <person name="Termignoni C."/>
            <person name="Vaz I.S.Jr."/>
            <person name="Oliveira P.L."/>
            <person name="Ribeiro J.M."/>
        </authorList>
    </citation>
    <scope>NUCLEOTIDE SEQUENCE</scope>
    <source>
        <strain evidence="3">Porto Alegre</strain>
    </source>
</reference>
<dbReference type="EMBL" id="GHWJ01000040">
    <property type="protein sequence ID" value="NOV32777.1"/>
    <property type="molecule type" value="Transcribed_RNA"/>
</dbReference>
<dbReference type="AlphaFoldDB" id="A0A6M2CHI5"/>
<dbReference type="OrthoDB" id="194865at2759"/>
<sequence>MSATSATDVKVDDSVFFHNGDKQKIVCKSWGADSEPRALVFLSHGYAEHCHEPSYDTLARALVGIGCYVFSHDHVGHGMSEGRRAMVKSADVYVDDVLKHVDTERARFANKPVYLVGHSMGGLLVLIAAQRRPHDFAGLVLVAPLLGVDKDLDTWFSRALARVVGFILPGIPVGTLDQNLLSRDPEALRRFEDDPLRYHDSVCAGWGAAIIPALDTAVEQADQVELPFLIQHGTADKICDPEASKVFFDKVASKDKTMKTYPEAYHDLLCEIEDVRKQVLKDIVDWIATRVSPKPAPPPPTPPTPFSPVQH</sequence>
<dbReference type="InterPro" id="IPR022742">
    <property type="entry name" value="Hydrolase_4"/>
</dbReference>
<dbReference type="Gene3D" id="3.40.50.1820">
    <property type="entry name" value="alpha/beta hydrolase"/>
    <property type="match status" value="1"/>
</dbReference>
<dbReference type="PANTHER" id="PTHR11614">
    <property type="entry name" value="PHOSPHOLIPASE-RELATED"/>
    <property type="match status" value="1"/>
</dbReference>
<dbReference type="InterPro" id="IPR000073">
    <property type="entry name" value="AB_hydrolase_1"/>
</dbReference>
<organism evidence="3">
    <name type="scientific">Rhipicephalus microplus</name>
    <name type="common">Cattle tick</name>
    <name type="synonym">Boophilus microplus</name>
    <dbReference type="NCBI Taxonomy" id="6941"/>
    <lineage>
        <taxon>Eukaryota</taxon>
        <taxon>Metazoa</taxon>
        <taxon>Ecdysozoa</taxon>
        <taxon>Arthropoda</taxon>
        <taxon>Chelicerata</taxon>
        <taxon>Arachnida</taxon>
        <taxon>Acari</taxon>
        <taxon>Parasitiformes</taxon>
        <taxon>Ixodida</taxon>
        <taxon>Ixodoidea</taxon>
        <taxon>Ixodidae</taxon>
        <taxon>Rhipicephalinae</taxon>
        <taxon>Rhipicephalus</taxon>
        <taxon>Boophilus</taxon>
    </lineage>
</organism>
<feature type="compositionally biased region" description="Pro residues" evidence="1">
    <location>
        <begin position="294"/>
        <end position="311"/>
    </location>
</feature>
<accession>A0A6M2CHI5</accession>
<evidence type="ECO:0000313" key="3">
    <source>
        <dbReference type="EMBL" id="NOV32777.1"/>
    </source>
</evidence>
<feature type="domain" description="Serine aminopeptidase S33" evidence="2">
    <location>
        <begin position="35"/>
        <end position="272"/>
    </location>
</feature>
<feature type="region of interest" description="Disordered" evidence="1">
    <location>
        <begin position="291"/>
        <end position="311"/>
    </location>
</feature>
<evidence type="ECO:0000259" key="2">
    <source>
        <dbReference type="Pfam" id="PF12146"/>
    </source>
</evidence>
<protein>
    <submittedName>
        <fullName evidence="3">Putative lysophospholipase midgut overexpressed</fullName>
    </submittedName>
</protein>
<dbReference type="InterPro" id="IPR051044">
    <property type="entry name" value="MAG_DAG_Lipase"/>
</dbReference>
<proteinExistence type="predicted"/>
<dbReference type="VEuPathDB" id="VectorBase:LOC119164914"/>
<dbReference type="FunFam" id="3.40.50.1820:FF:000117">
    <property type="entry name" value="Monoglyceride lipase, putative"/>
    <property type="match status" value="1"/>
</dbReference>